<reference evidence="1 2" key="1">
    <citation type="submission" date="2015-02" db="EMBL/GenBank/DDBJ databases">
        <title>Whole genome shotgun sequencing of cultured foodborne pathogen.</title>
        <authorList>
            <person name="Timme R."/>
            <person name="Allard M.W."/>
            <person name="Strain E."/>
            <person name="Evans P.S."/>
            <person name="Brown E."/>
        </authorList>
    </citation>
    <scope>NUCLEOTIDE SEQUENCE [LARGE SCALE GENOMIC DNA]</scope>
    <source>
        <strain evidence="1 2">GCSL-TSO-24</strain>
    </source>
</reference>
<sequence>MHKIGTLLIIVPFLLAAGCSSKIKHQTDQDACVIKMDTPEGNQPGKIDQVDGNSPECKAIEKSINKAI</sequence>
<dbReference type="PROSITE" id="PS51257">
    <property type="entry name" value="PROKAR_LIPOPROTEIN"/>
    <property type="match status" value="1"/>
</dbReference>
<protein>
    <submittedName>
        <fullName evidence="1">Thiamine biosynthesis protein ApbE</fullName>
    </submittedName>
</protein>
<comment type="caution">
    <text evidence="1">The sequence shown here is derived from an EMBL/GenBank/DDBJ whole genome shotgun (WGS) entry which is preliminary data.</text>
</comment>
<organism evidence="1 2">
    <name type="scientific">Morganella morganii</name>
    <name type="common">Proteus morganii</name>
    <dbReference type="NCBI Taxonomy" id="582"/>
    <lineage>
        <taxon>Bacteria</taxon>
        <taxon>Pseudomonadati</taxon>
        <taxon>Pseudomonadota</taxon>
        <taxon>Gammaproteobacteria</taxon>
        <taxon>Enterobacterales</taxon>
        <taxon>Morganellaceae</taxon>
        <taxon>Morganella</taxon>
    </lineage>
</organism>
<dbReference type="EMBL" id="JZSH01000002">
    <property type="protein sequence ID" value="KJF79238.1"/>
    <property type="molecule type" value="Genomic_DNA"/>
</dbReference>
<proteinExistence type="predicted"/>
<name>A0A0D8LER2_MORMO</name>
<evidence type="ECO:0000313" key="1">
    <source>
        <dbReference type="EMBL" id="KJF79238.1"/>
    </source>
</evidence>
<evidence type="ECO:0000313" key="2">
    <source>
        <dbReference type="Proteomes" id="UP000032582"/>
    </source>
</evidence>
<gene>
    <name evidence="1" type="ORF">UA45_00475</name>
</gene>
<dbReference type="Proteomes" id="UP000032582">
    <property type="component" value="Unassembled WGS sequence"/>
</dbReference>
<dbReference type="AlphaFoldDB" id="A0A0D8LER2"/>
<dbReference type="PATRIC" id="fig|582.24.peg.139"/>
<accession>A0A0D8LER2</accession>